<comment type="caution">
    <text evidence="1">The sequence shown here is derived from an EMBL/GenBank/DDBJ whole genome shotgun (WGS) entry which is preliminary data.</text>
</comment>
<evidence type="ECO:0000313" key="2">
    <source>
        <dbReference type="Proteomes" id="UP000553016"/>
    </source>
</evidence>
<dbReference type="Proteomes" id="UP000553016">
    <property type="component" value="Unassembled WGS sequence"/>
</dbReference>
<dbReference type="AlphaFoldDB" id="A0A842EX66"/>
<accession>A0A842EX66</accession>
<dbReference type="EMBL" id="JAARZA010000002">
    <property type="protein sequence ID" value="MBC2239785.1"/>
    <property type="molecule type" value="Genomic_DNA"/>
</dbReference>
<reference evidence="1 2" key="1">
    <citation type="submission" date="2020-03" db="EMBL/GenBank/DDBJ databases">
        <title>Soil Listeria distribution.</title>
        <authorList>
            <person name="Liao J."/>
            <person name="Wiedmann M."/>
        </authorList>
    </citation>
    <scope>NUCLEOTIDE SEQUENCE [LARGE SCALE GENOMIC DNA]</scope>
    <source>
        <strain evidence="1 2">FSL L7-0149</strain>
    </source>
</reference>
<proteinExistence type="predicted"/>
<gene>
    <name evidence="1" type="ORF">HCB35_04805</name>
</gene>
<organism evidence="1 2">
    <name type="scientific">Listeria booriae</name>
    <dbReference type="NCBI Taxonomy" id="1552123"/>
    <lineage>
        <taxon>Bacteria</taxon>
        <taxon>Bacillati</taxon>
        <taxon>Bacillota</taxon>
        <taxon>Bacilli</taxon>
        <taxon>Bacillales</taxon>
        <taxon>Listeriaceae</taxon>
        <taxon>Listeria</taxon>
    </lineage>
</organism>
<protein>
    <submittedName>
        <fullName evidence="1">Uncharacterized protein</fullName>
    </submittedName>
</protein>
<name>A0A842EX66_9LIST</name>
<evidence type="ECO:0000313" key="1">
    <source>
        <dbReference type="EMBL" id="MBC2239785.1"/>
    </source>
</evidence>
<dbReference type="RefSeq" id="WP_185540203.1">
    <property type="nucleotide sequence ID" value="NZ_JAARWI010000004.1"/>
</dbReference>
<sequence>MTVEEQAKSKLQIKREEAGYSVEELAYKASKVNDVGCEDHFGLIILRIEQGILPCRKPRKTMEWLALAIALNCKMQDIWEEV</sequence>